<proteinExistence type="predicted"/>
<reference evidence="2 3" key="1">
    <citation type="submission" date="2019-05" db="EMBL/GenBank/DDBJ databases">
        <title>Another draft genome of Portunus trituberculatus and its Hox gene families provides insights of decapod evolution.</title>
        <authorList>
            <person name="Jeong J.-H."/>
            <person name="Song I."/>
            <person name="Kim S."/>
            <person name="Choi T."/>
            <person name="Kim D."/>
            <person name="Ryu S."/>
            <person name="Kim W."/>
        </authorList>
    </citation>
    <scope>NUCLEOTIDE SEQUENCE [LARGE SCALE GENOMIC DNA]</scope>
    <source>
        <tissue evidence="2">Muscle</tissue>
    </source>
</reference>
<accession>A0A5B7CT13</accession>
<gene>
    <name evidence="2" type="ORF">E2C01_004708</name>
</gene>
<comment type="caution">
    <text evidence="2">The sequence shown here is derived from an EMBL/GenBank/DDBJ whole genome shotgun (WGS) entry which is preliminary data.</text>
</comment>
<evidence type="ECO:0000313" key="3">
    <source>
        <dbReference type="Proteomes" id="UP000324222"/>
    </source>
</evidence>
<protein>
    <submittedName>
        <fullName evidence="2">Uncharacterized protein</fullName>
    </submittedName>
</protein>
<organism evidence="2 3">
    <name type="scientific">Portunus trituberculatus</name>
    <name type="common">Swimming crab</name>
    <name type="synonym">Neptunus trituberculatus</name>
    <dbReference type="NCBI Taxonomy" id="210409"/>
    <lineage>
        <taxon>Eukaryota</taxon>
        <taxon>Metazoa</taxon>
        <taxon>Ecdysozoa</taxon>
        <taxon>Arthropoda</taxon>
        <taxon>Crustacea</taxon>
        <taxon>Multicrustacea</taxon>
        <taxon>Malacostraca</taxon>
        <taxon>Eumalacostraca</taxon>
        <taxon>Eucarida</taxon>
        <taxon>Decapoda</taxon>
        <taxon>Pleocyemata</taxon>
        <taxon>Brachyura</taxon>
        <taxon>Eubrachyura</taxon>
        <taxon>Portunoidea</taxon>
        <taxon>Portunidae</taxon>
        <taxon>Portuninae</taxon>
        <taxon>Portunus</taxon>
    </lineage>
</organism>
<evidence type="ECO:0000313" key="2">
    <source>
        <dbReference type="EMBL" id="MPC12031.1"/>
    </source>
</evidence>
<dbReference type="Proteomes" id="UP000324222">
    <property type="component" value="Unassembled WGS sequence"/>
</dbReference>
<dbReference type="EMBL" id="VSRR010000194">
    <property type="protein sequence ID" value="MPC12031.1"/>
    <property type="molecule type" value="Genomic_DNA"/>
</dbReference>
<feature type="region of interest" description="Disordered" evidence="1">
    <location>
        <begin position="63"/>
        <end position="89"/>
    </location>
</feature>
<keyword evidence="3" id="KW-1185">Reference proteome</keyword>
<dbReference type="AlphaFoldDB" id="A0A5B7CT13"/>
<evidence type="ECO:0000256" key="1">
    <source>
        <dbReference type="SAM" id="MobiDB-lite"/>
    </source>
</evidence>
<name>A0A5B7CT13_PORTR</name>
<sequence length="89" mass="9652">MHYGSINVVKSSVCLDVIHGNTAVLYYLQRLCIPPTDTKRFTSKIINGYQALCLIPVSGALTPAPSQPRSQAATQPDRHQECGSEVVVP</sequence>